<keyword evidence="1" id="KW-0812">Transmembrane</keyword>
<sequence length="127" mass="14721">MLGVLLGSIATFVTVPFLVWGVVYVVTRKISRKKKFSFMLATDVTTFFLIISVLVTMYTIWSRPFIWPVIILLLLIVIGITFLFWKQDKDVGISHIIKTSWRFNFLLFSSGYLFLCVYGLVQRTLEL</sequence>
<name>A0ABS9GZT1_9BACL</name>
<gene>
    <name evidence="2" type="ORF">L2716_04615</name>
</gene>
<keyword evidence="1" id="KW-0472">Membrane</keyword>
<dbReference type="RefSeq" id="WP_236332237.1">
    <property type="nucleotide sequence ID" value="NZ_JAKIJS010000001.1"/>
</dbReference>
<protein>
    <submittedName>
        <fullName evidence="2">DUF3397 domain-containing protein</fullName>
    </submittedName>
</protein>
<dbReference type="PIRSF" id="PIRSF030092">
    <property type="entry name" value="UCP030092"/>
    <property type="match status" value="1"/>
</dbReference>
<comment type="caution">
    <text evidence="2">The sequence shown here is derived from an EMBL/GenBank/DDBJ whole genome shotgun (WGS) entry which is preliminary data.</text>
</comment>
<dbReference type="Pfam" id="PF11877">
    <property type="entry name" value="DUF3397"/>
    <property type="match status" value="1"/>
</dbReference>
<organism evidence="2 3">
    <name type="scientific">Pseudalkalibacillus berkeleyi</name>
    <dbReference type="NCBI Taxonomy" id="1069813"/>
    <lineage>
        <taxon>Bacteria</taxon>
        <taxon>Bacillati</taxon>
        <taxon>Bacillota</taxon>
        <taxon>Bacilli</taxon>
        <taxon>Bacillales</taxon>
        <taxon>Fictibacillaceae</taxon>
        <taxon>Pseudalkalibacillus</taxon>
    </lineage>
</organism>
<evidence type="ECO:0000256" key="1">
    <source>
        <dbReference type="SAM" id="Phobius"/>
    </source>
</evidence>
<feature type="transmembrane region" description="Helical" evidence="1">
    <location>
        <begin position="65"/>
        <end position="85"/>
    </location>
</feature>
<keyword evidence="3" id="KW-1185">Reference proteome</keyword>
<feature type="transmembrane region" description="Helical" evidence="1">
    <location>
        <begin position="38"/>
        <end position="59"/>
    </location>
</feature>
<dbReference type="InterPro" id="IPR024515">
    <property type="entry name" value="DUF3397"/>
</dbReference>
<dbReference type="Proteomes" id="UP001649381">
    <property type="component" value="Unassembled WGS sequence"/>
</dbReference>
<evidence type="ECO:0000313" key="3">
    <source>
        <dbReference type="Proteomes" id="UP001649381"/>
    </source>
</evidence>
<accession>A0ABS9GZT1</accession>
<proteinExistence type="predicted"/>
<feature type="transmembrane region" description="Helical" evidence="1">
    <location>
        <begin position="105"/>
        <end position="121"/>
    </location>
</feature>
<keyword evidence="1" id="KW-1133">Transmembrane helix</keyword>
<reference evidence="2 3" key="1">
    <citation type="submission" date="2022-01" db="EMBL/GenBank/DDBJ databases">
        <title>Alkalihalobacillus sp. EGI L200015, a novel bacterium isolated from a salt lake sediment.</title>
        <authorList>
            <person name="Gao L."/>
            <person name="Fang B.-Z."/>
            <person name="Li W.-J."/>
        </authorList>
    </citation>
    <scope>NUCLEOTIDE SEQUENCE [LARGE SCALE GENOMIC DNA]</scope>
    <source>
        <strain evidence="2 3">KCTC 12718</strain>
    </source>
</reference>
<feature type="transmembrane region" description="Helical" evidence="1">
    <location>
        <begin position="6"/>
        <end position="26"/>
    </location>
</feature>
<dbReference type="EMBL" id="JAKIJS010000001">
    <property type="protein sequence ID" value="MCF6137003.1"/>
    <property type="molecule type" value="Genomic_DNA"/>
</dbReference>
<evidence type="ECO:0000313" key="2">
    <source>
        <dbReference type="EMBL" id="MCF6137003.1"/>
    </source>
</evidence>
<dbReference type="InterPro" id="IPR016945">
    <property type="entry name" value="UCP030092"/>
</dbReference>